<gene>
    <name evidence="1" type="ORF">NCTC11819_00306</name>
</gene>
<evidence type="ECO:0000313" key="2">
    <source>
        <dbReference type="Proteomes" id="UP000255284"/>
    </source>
</evidence>
<sequence>MTVGENEPNREFTTFFVSYHHDDNDYLNGAITDLVRDIIKNLE</sequence>
<name>A0A8G2HRK3_9ACTO</name>
<accession>A0A8G2HRK3</accession>
<reference evidence="1 2" key="1">
    <citation type="submission" date="2018-06" db="EMBL/GenBank/DDBJ databases">
        <authorList>
            <consortium name="Pathogen Informatics"/>
            <person name="Doyle S."/>
        </authorList>
    </citation>
    <scope>NUCLEOTIDE SEQUENCE [LARGE SCALE GENOMIC DNA]</scope>
    <source>
        <strain evidence="1 2">NCTC11819</strain>
    </source>
</reference>
<dbReference type="RefSeq" id="WP_263478053.1">
    <property type="nucleotide sequence ID" value="NZ_VTAA01000008.1"/>
</dbReference>
<dbReference type="AlphaFoldDB" id="A0A8G2HRK3"/>
<dbReference type="EMBL" id="UGGQ01000006">
    <property type="protein sequence ID" value="STO15764.1"/>
    <property type="molecule type" value="Genomic_DNA"/>
</dbReference>
<evidence type="ECO:0000313" key="1">
    <source>
        <dbReference type="EMBL" id="STO15764.1"/>
    </source>
</evidence>
<proteinExistence type="predicted"/>
<dbReference type="Proteomes" id="UP000255284">
    <property type="component" value="Unassembled WGS sequence"/>
</dbReference>
<organism evidence="1 2">
    <name type="scientific">Mobiluncus mulieris</name>
    <dbReference type="NCBI Taxonomy" id="2052"/>
    <lineage>
        <taxon>Bacteria</taxon>
        <taxon>Bacillati</taxon>
        <taxon>Actinomycetota</taxon>
        <taxon>Actinomycetes</taxon>
        <taxon>Actinomycetales</taxon>
        <taxon>Actinomycetaceae</taxon>
        <taxon>Mobiluncus</taxon>
    </lineage>
</organism>
<protein>
    <submittedName>
        <fullName evidence="1">Uncharacterized protein</fullName>
    </submittedName>
</protein>
<comment type="caution">
    <text evidence="1">The sequence shown here is derived from an EMBL/GenBank/DDBJ whole genome shotgun (WGS) entry which is preliminary data.</text>
</comment>